<dbReference type="AlphaFoldDB" id="B6WR29"/>
<comment type="caution">
    <text evidence="2">The sequence shown here is derived from an EMBL/GenBank/DDBJ whole genome shotgun (WGS) entry which is preliminary data.</text>
</comment>
<accession>B6WR29</accession>
<dbReference type="EMBL" id="ABXU01000021">
    <property type="protein sequence ID" value="EEB34636.1"/>
    <property type="molecule type" value="Genomic_DNA"/>
</dbReference>
<feature type="compositionally biased region" description="Basic and acidic residues" evidence="1">
    <location>
        <begin position="40"/>
        <end position="55"/>
    </location>
</feature>
<organism evidence="2 3">
    <name type="scientific">Desulfovibrio piger ATCC 29098</name>
    <dbReference type="NCBI Taxonomy" id="411464"/>
    <lineage>
        <taxon>Bacteria</taxon>
        <taxon>Pseudomonadati</taxon>
        <taxon>Thermodesulfobacteriota</taxon>
        <taxon>Desulfovibrionia</taxon>
        <taxon>Desulfovibrionales</taxon>
        <taxon>Desulfovibrionaceae</taxon>
        <taxon>Desulfovibrio</taxon>
    </lineage>
</organism>
<sequence length="55" mass="6195">MFPVILRGRVPFVRMCLEAALHTHRQGSFPCPGRGIRSRVRPDASTVRRDIPPPS</sequence>
<evidence type="ECO:0000313" key="3">
    <source>
        <dbReference type="Proteomes" id="UP000003676"/>
    </source>
</evidence>
<gene>
    <name evidence="2" type="ORF">DESPIG_00509</name>
</gene>
<reference evidence="2 3" key="1">
    <citation type="submission" date="2008-10" db="EMBL/GenBank/DDBJ databases">
        <title>Draft genome sequence of Desulvovibrio piger (ATCC 29098).</title>
        <authorList>
            <person name="Sudarsanam P."/>
            <person name="Ley R."/>
            <person name="Guruge J."/>
            <person name="Turnbaugh P.J."/>
            <person name="Mahowald M."/>
            <person name="Liep D."/>
            <person name="Gordon J."/>
        </authorList>
    </citation>
    <scope>NUCLEOTIDE SEQUENCE [LARGE SCALE GENOMIC DNA]</scope>
    <source>
        <strain evidence="2 3">ATCC 29098</strain>
    </source>
</reference>
<protein>
    <submittedName>
        <fullName evidence="2">Uncharacterized protein</fullName>
    </submittedName>
</protein>
<evidence type="ECO:0000313" key="2">
    <source>
        <dbReference type="EMBL" id="EEB34636.1"/>
    </source>
</evidence>
<dbReference type="HOGENOM" id="CLU_3024757_0_0_7"/>
<dbReference type="Proteomes" id="UP000003676">
    <property type="component" value="Unassembled WGS sequence"/>
</dbReference>
<feature type="region of interest" description="Disordered" evidence="1">
    <location>
        <begin position="26"/>
        <end position="55"/>
    </location>
</feature>
<reference evidence="2 3" key="2">
    <citation type="submission" date="2008-10" db="EMBL/GenBank/DDBJ databases">
        <authorList>
            <person name="Fulton L."/>
            <person name="Clifton S."/>
            <person name="Fulton B."/>
            <person name="Xu J."/>
            <person name="Minx P."/>
            <person name="Pepin K.H."/>
            <person name="Johnson M."/>
            <person name="Bhonagiri V."/>
            <person name="Nash W.E."/>
            <person name="Mardis E.R."/>
            <person name="Wilson R.K."/>
        </authorList>
    </citation>
    <scope>NUCLEOTIDE SEQUENCE [LARGE SCALE GENOMIC DNA]</scope>
    <source>
        <strain evidence="2 3">ATCC 29098</strain>
    </source>
</reference>
<name>B6WR29_9BACT</name>
<evidence type="ECO:0000256" key="1">
    <source>
        <dbReference type="SAM" id="MobiDB-lite"/>
    </source>
</evidence>
<proteinExistence type="predicted"/>